<dbReference type="Proteomes" id="UP000002484">
    <property type="component" value="Chromosome"/>
</dbReference>
<dbReference type="InterPro" id="IPR029016">
    <property type="entry name" value="GAF-like_dom_sf"/>
</dbReference>
<dbReference type="Pfam" id="PF01590">
    <property type="entry name" value="GAF"/>
    <property type="match status" value="1"/>
</dbReference>
<dbReference type="HOGENOM" id="CLU_1675346_0_0_11"/>
<dbReference type="Gene3D" id="3.30.450.40">
    <property type="match status" value="1"/>
</dbReference>
<dbReference type="InParanoid" id="E3JD24"/>
<proteinExistence type="predicted"/>
<dbReference type="STRING" id="298654.FraEuI1c_3143"/>
<dbReference type="AlphaFoldDB" id="E3JD24"/>
<dbReference type="EMBL" id="CP002299">
    <property type="protein sequence ID" value="ADP81163.1"/>
    <property type="molecule type" value="Genomic_DNA"/>
</dbReference>
<evidence type="ECO:0000313" key="3">
    <source>
        <dbReference type="Proteomes" id="UP000002484"/>
    </source>
</evidence>
<protein>
    <submittedName>
        <fullName evidence="2">GAF domain protein</fullName>
    </submittedName>
</protein>
<gene>
    <name evidence="2" type="ordered locus">FraEuI1c_3143</name>
</gene>
<evidence type="ECO:0000313" key="2">
    <source>
        <dbReference type="EMBL" id="ADP81163.1"/>
    </source>
</evidence>
<dbReference type="RefSeq" id="WP_013424281.1">
    <property type="nucleotide sequence ID" value="NC_014666.1"/>
</dbReference>
<dbReference type="OrthoDB" id="6836758at2"/>
<keyword evidence="3" id="KW-1185">Reference proteome</keyword>
<sequence length="157" mass="16893">MTYDPGDVAAEIVLALRLRLDADRVTLRLDTPGMNFPCAAESTAPGVRAMTTDNSLDQRGAATAQWIMATRQVLVQPDLTAVDPAPPQPLMDVYGVRAQMLAPVVVADVVTGWLSAHSLRPRPWTEDDAATIKAAATVTAQRIDEVRAGPGYTRWLA</sequence>
<feature type="domain" description="GAF" evidence="1">
    <location>
        <begin position="4"/>
        <end position="153"/>
    </location>
</feature>
<name>E3JD24_PSEI1</name>
<organism evidence="2 3">
    <name type="scientific">Pseudofrankia inefficax (strain DSM 45817 / CECT 9037 / DDB 130130 / EuI1c)</name>
    <name type="common">Frankia inefficax</name>
    <dbReference type="NCBI Taxonomy" id="298654"/>
    <lineage>
        <taxon>Bacteria</taxon>
        <taxon>Bacillati</taxon>
        <taxon>Actinomycetota</taxon>
        <taxon>Actinomycetes</taxon>
        <taxon>Frankiales</taxon>
        <taxon>Frankiaceae</taxon>
        <taxon>Pseudofrankia</taxon>
    </lineage>
</organism>
<evidence type="ECO:0000259" key="1">
    <source>
        <dbReference type="SMART" id="SM00065"/>
    </source>
</evidence>
<dbReference type="InterPro" id="IPR003018">
    <property type="entry name" value="GAF"/>
</dbReference>
<dbReference type="SMART" id="SM00065">
    <property type="entry name" value="GAF"/>
    <property type="match status" value="1"/>
</dbReference>
<dbReference type="SUPFAM" id="SSF55781">
    <property type="entry name" value="GAF domain-like"/>
    <property type="match status" value="1"/>
</dbReference>
<dbReference type="KEGG" id="fri:FraEuI1c_3143"/>
<reference evidence="2 3" key="1">
    <citation type="submission" date="2010-10" db="EMBL/GenBank/DDBJ databases">
        <title>Complete sequence of Frankia sp. EuI1c.</title>
        <authorList>
            <consortium name="US DOE Joint Genome Institute"/>
            <person name="Lucas S."/>
            <person name="Copeland A."/>
            <person name="Lapidus A."/>
            <person name="Cheng J.-F."/>
            <person name="Bruce D."/>
            <person name="Goodwin L."/>
            <person name="Pitluck S."/>
            <person name="Chertkov O."/>
            <person name="Detter J.C."/>
            <person name="Han C."/>
            <person name="Tapia R."/>
            <person name="Land M."/>
            <person name="Hauser L."/>
            <person name="Jeffries C."/>
            <person name="Kyrpides N."/>
            <person name="Ivanova N."/>
            <person name="Mikhailova N."/>
            <person name="Beauchemin N."/>
            <person name="Sen A."/>
            <person name="Sur S.A."/>
            <person name="Gtari M."/>
            <person name="Wall L."/>
            <person name="Tisa L."/>
            <person name="Woyke T."/>
        </authorList>
    </citation>
    <scope>NUCLEOTIDE SEQUENCE [LARGE SCALE GENOMIC DNA]</scope>
    <source>
        <strain evidence="3">DSM 45817 / CECT 9037 / EuI1c</strain>
    </source>
</reference>
<accession>E3JD24</accession>